<feature type="active site" evidence="2">
    <location>
        <position position="363"/>
    </location>
</feature>
<keyword evidence="2" id="KW-0961">Cell wall biogenesis/degradation</keyword>
<protein>
    <recommendedName>
        <fullName evidence="2">Lipid II isoglutaminyl synthase (glutamine-hydrolyzing) subunit MurT</fullName>
        <ecNumber evidence="2">6.3.5.13</ecNumber>
    </recommendedName>
</protein>
<comment type="catalytic activity">
    <reaction evidence="2">
        <text>beta-D-GlcNAc-(1-&gt;4)-Mur2Ac(oyl-L-Ala-gamma-D-O-P-Glu-L-Lys-D-Ala-D-Ala)-di-trans,octa-cis-undecaprenyl diphosphate + NH4(+) = beta-D-GlcNAc-(1-&gt;4)-Mur2Ac(oyl-L-Ala-D-isoglutaminyl-L-Lys-D-Ala-D-Ala)-di-trans,octa-cis-undecaprenyl diphosphate + phosphate + H(+)</text>
        <dbReference type="Rhea" id="RHEA:57932"/>
        <dbReference type="ChEBI" id="CHEBI:15378"/>
        <dbReference type="ChEBI" id="CHEBI:28938"/>
        <dbReference type="ChEBI" id="CHEBI:43474"/>
        <dbReference type="ChEBI" id="CHEBI:62233"/>
        <dbReference type="ChEBI" id="CHEBI:143132"/>
    </reaction>
</comment>
<dbReference type="AlphaFoldDB" id="A0A223HY90"/>
<dbReference type="PANTHER" id="PTHR23135:SF7">
    <property type="entry name" value="LIPID II ISOGLUTAMINYL SYNTHASE (GLUTAMINE-HYDROLYZING) SUBUNIT MURT"/>
    <property type="match status" value="1"/>
</dbReference>
<comment type="catalytic activity">
    <reaction evidence="2">
        <text>beta-D-GlcNAc-(1-&gt;4)-Mur2Ac(oyl-L-Ala-gamma-D-Glu-L-Lys-D-Ala-D-Ala)-di-trans,octa-cis-undecaprenyl diphosphate + ATP = beta-D-GlcNAc-(1-&gt;4)-Mur2Ac(oyl-L-Ala-gamma-D-O-P-Glu-L-Lys-D-Ala-D-Ala)-di-trans,octa-cis-undecaprenyl diphosphate + ADP</text>
        <dbReference type="Rhea" id="RHEA:59488"/>
        <dbReference type="ChEBI" id="CHEBI:30616"/>
        <dbReference type="ChEBI" id="CHEBI:60033"/>
        <dbReference type="ChEBI" id="CHEBI:143132"/>
        <dbReference type="ChEBI" id="CHEBI:456216"/>
    </reaction>
</comment>
<reference evidence="5 6" key="1">
    <citation type="submission" date="2016-08" db="EMBL/GenBank/DDBJ databases">
        <title>A novel genetic cassette of butanologenic Thermoanaerobacterium thermosaccharolyticum that directly convert cellulose to butanol.</title>
        <authorList>
            <person name="Li T."/>
            <person name="He J."/>
        </authorList>
    </citation>
    <scope>NUCLEOTIDE SEQUENCE [LARGE SCALE GENOMIC DNA]</scope>
    <source>
        <strain evidence="5 6">TG57</strain>
    </source>
</reference>
<evidence type="ECO:0000259" key="4">
    <source>
        <dbReference type="Pfam" id="PF08353"/>
    </source>
</evidence>
<dbReference type="Proteomes" id="UP000214975">
    <property type="component" value="Chromosome"/>
</dbReference>
<dbReference type="InterPro" id="IPR013221">
    <property type="entry name" value="Mur_ligase_cen"/>
</dbReference>
<sequence>MDLLGVVLGKFVILGCKLTGKNGTSLPGKLALKISPNLIKDIVKGVKNEKVVVTGTNGKTTTSGLIAEILKSSGKKVVHNREGANMLSGIATVLIKNSDFFGNINKDAGVFEVDEANMPLVLNDINPKIVVVTNFFRDQLDRYGELDITIKKVKESLNRLPKDSMLLLNADEPFTASLGDDLNLNVMYYGILDKLNYGYSLSPAFEQKYCPVCGGKYVYKDVFYGQLGDYYCPKCGKSRPNLDFGALDIKLTEDGISFKIKYKDKLINIKSHLNGAYNIYNVMSSVATNILLGTPLSYIQAGLNNYRPIAGRLQTTYLKGKKAIINLIKNPIGFDSTLNMLREINKPLNLLIAINDNYADGRDVSWLWDVDIENFVSHAKINYVVTSGLRAEDMALRLKYAGIDPKKIKIINSIENALDYIPTVTNEELIAVLPNYTSLHEVNTYMKSRGVKA</sequence>
<feature type="binding site" evidence="2">
    <location>
        <position position="232"/>
    </location>
    <ligand>
        <name>Zn(2+)</name>
        <dbReference type="ChEBI" id="CHEBI:29105"/>
    </ligand>
</feature>
<accession>A0A223HY90</accession>
<feature type="domain" description="Mur ligase central" evidence="3">
    <location>
        <begin position="53"/>
        <end position="194"/>
    </location>
</feature>
<dbReference type="GO" id="GO:0140282">
    <property type="term" value="F:carbon-nitrogen ligase activity on lipid II"/>
    <property type="evidence" value="ECO:0007669"/>
    <property type="project" value="UniProtKB-UniRule"/>
</dbReference>
<keyword evidence="2" id="KW-0573">Peptidoglycan synthesis</keyword>
<dbReference type="InterPro" id="IPR036565">
    <property type="entry name" value="Mur-like_cat_sf"/>
</dbReference>
<dbReference type="GO" id="GO:0016881">
    <property type="term" value="F:acid-amino acid ligase activity"/>
    <property type="evidence" value="ECO:0007669"/>
    <property type="project" value="InterPro"/>
</dbReference>
<dbReference type="PANTHER" id="PTHR23135">
    <property type="entry name" value="MUR LIGASE FAMILY MEMBER"/>
    <property type="match status" value="1"/>
</dbReference>
<dbReference type="Pfam" id="PF08353">
    <property type="entry name" value="MurT_C"/>
    <property type="match status" value="1"/>
</dbReference>
<keyword evidence="2" id="KW-0133">Cell shape</keyword>
<feature type="binding site" evidence="2">
    <location>
        <position position="213"/>
    </location>
    <ligand>
        <name>Zn(2+)</name>
        <dbReference type="ChEBI" id="CHEBI:29105"/>
    </ligand>
</feature>
<evidence type="ECO:0000256" key="1">
    <source>
        <dbReference type="ARBA" id="ARBA00004752"/>
    </source>
</evidence>
<dbReference type="SUPFAM" id="SSF53623">
    <property type="entry name" value="MurD-like peptide ligases, catalytic domain"/>
    <property type="match status" value="1"/>
</dbReference>
<comment type="function">
    <text evidence="2">The lipid II isoglutaminyl synthase complex catalyzes the formation of alpha-D-isoglutamine in the cell wall lipid II stem peptide. The MurT subunit catalyzes the ATP-dependent amidation of D-glutamate residue of lipid II, converting it to an isoglutamine residue.</text>
</comment>
<feature type="binding site" evidence="2">
    <location>
        <position position="235"/>
    </location>
    <ligand>
        <name>Zn(2+)</name>
        <dbReference type="ChEBI" id="CHEBI:29105"/>
    </ligand>
</feature>
<dbReference type="EMBL" id="CP016893">
    <property type="protein sequence ID" value="AST57446.1"/>
    <property type="molecule type" value="Genomic_DNA"/>
</dbReference>
<dbReference type="EC" id="6.3.5.13" evidence="2"/>
<dbReference type="GO" id="GO:0008270">
    <property type="term" value="F:zinc ion binding"/>
    <property type="evidence" value="ECO:0007669"/>
    <property type="project" value="UniProtKB-UniRule"/>
</dbReference>
<evidence type="ECO:0000259" key="3">
    <source>
        <dbReference type="Pfam" id="PF08245"/>
    </source>
</evidence>
<dbReference type="InterPro" id="IPR013564">
    <property type="entry name" value="MurT_C"/>
</dbReference>
<dbReference type="GO" id="GO:0008360">
    <property type="term" value="P:regulation of cell shape"/>
    <property type="evidence" value="ECO:0007669"/>
    <property type="project" value="UniProtKB-KW"/>
</dbReference>
<evidence type="ECO:0000313" key="5">
    <source>
        <dbReference type="EMBL" id="AST57446.1"/>
    </source>
</evidence>
<dbReference type="OMA" id="WLWDVDY"/>
<dbReference type="UniPathway" id="UPA00219"/>
<gene>
    <name evidence="2" type="primary">murT</name>
    <name evidence="5" type="ORF">Thert_01386</name>
</gene>
<comment type="pathway">
    <text evidence="1 2">Cell wall biogenesis; peptidoglycan biosynthesis.</text>
</comment>
<comment type="subunit">
    <text evidence="2">Forms a heterodimer with GatD.</text>
</comment>
<keyword evidence="2" id="KW-0547">Nucleotide-binding</keyword>
<keyword evidence="2" id="KW-0436">Ligase</keyword>
<dbReference type="GeneID" id="93862910"/>
<proteinExistence type="inferred from homology"/>
<comment type="catalytic activity">
    <reaction evidence="2">
        <text>beta-D-GlcNAc-(1-&gt;4)-Mur2Ac(oyl-L-Ala-gamma-D-Glu-L-Lys-D-Ala-D-Ala)-di-trans,octa-cis-undecaprenyl diphosphate + L-glutamine + ATP + H2O = beta-D-GlcNAc-(1-&gt;4)-Mur2Ac(oyl-L-Ala-D-isoglutaminyl-L-Lys-D-Ala-D-Ala)-di-trans,octa-cis-undecaprenyl diphosphate + L-glutamate + ADP + phosphate + H(+)</text>
        <dbReference type="Rhea" id="RHEA:57928"/>
        <dbReference type="ChEBI" id="CHEBI:15377"/>
        <dbReference type="ChEBI" id="CHEBI:15378"/>
        <dbReference type="ChEBI" id="CHEBI:29985"/>
        <dbReference type="ChEBI" id="CHEBI:30616"/>
        <dbReference type="ChEBI" id="CHEBI:43474"/>
        <dbReference type="ChEBI" id="CHEBI:58359"/>
        <dbReference type="ChEBI" id="CHEBI:60033"/>
        <dbReference type="ChEBI" id="CHEBI:62233"/>
        <dbReference type="ChEBI" id="CHEBI:456216"/>
        <dbReference type="EC" id="6.3.5.13"/>
    </reaction>
</comment>
<dbReference type="RefSeq" id="WP_013296584.1">
    <property type="nucleotide sequence ID" value="NZ_CP016893.1"/>
</dbReference>
<evidence type="ECO:0000313" key="6">
    <source>
        <dbReference type="Proteomes" id="UP000214975"/>
    </source>
</evidence>
<dbReference type="HAMAP" id="MF_02214">
    <property type="entry name" value="Lipid_II_synth_MurT"/>
    <property type="match status" value="1"/>
</dbReference>
<feature type="domain" description="Lipid II isoglutaminyl synthase (glutamine-hydrolyzing) subunit MurT C-terminal" evidence="4">
    <location>
        <begin position="327"/>
        <end position="439"/>
    </location>
</feature>
<dbReference type="GO" id="GO:0009252">
    <property type="term" value="P:peptidoglycan biosynthetic process"/>
    <property type="evidence" value="ECO:0007669"/>
    <property type="project" value="UniProtKB-UniRule"/>
</dbReference>
<dbReference type="GO" id="GO:0071555">
    <property type="term" value="P:cell wall organization"/>
    <property type="evidence" value="ECO:0007669"/>
    <property type="project" value="UniProtKB-KW"/>
</dbReference>
<dbReference type="Pfam" id="PF08245">
    <property type="entry name" value="Mur_ligase_M"/>
    <property type="match status" value="1"/>
</dbReference>
<evidence type="ECO:0000256" key="2">
    <source>
        <dbReference type="HAMAP-Rule" id="MF_02214"/>
    </source>
</evidence>
<dbReference type="InterPro" id="IPR043703">
    <property type="entry name" value="Lipid_II_synth_MurT"/>
</dbReference>
<comment type="similarity">
    <text evidence="2">Belongs to the MurCDEF family. MurT subfamily.</text>
</comment>
<keyword evidence="2" id="KW-0067">ATP-binding</keyword>
<feature type="binding site" evidence="2">
    <location>
        <position position="210"/>
    </location>
    <ligand>
        <name>Zn(2+)</name>
        <dbReference type="ChEBI" id="CHEBI:29105"/>
    </ligand>
</feature>
<name>A0A223HY90_THETR</name>
<keyword evidence="2" id="KW-0862">Zinc</keyword>
<keyword evidence="2" id="KW-0479">Metal-binding</keyword>
<dbReference type="GO" id="GO:0005524">
    <property type="term" value="F:ATP binding"/>
    <property type="evidence" value="ECO:0007669"/>
    <property type="project" value="UniProtKB-UniRule"/>
</dbReference>
<organism evidence="5 6">
    <name type="scientific">Thermoanaerobacterium thermosaccharolyticum</name>
    <name type="common">Clostridium thermosaccharolyticum</name>
    <dbReference type="NCBI Taxonomy" id="1517"/>
    <lineage>
        <taxon>Bacteria</taxon>
        <taxon>Bacillati</taxon>
        <taxon>Bacillota</taxon>
        <taxon>Clostridia</taxon>
        <taxon>Thermoanaerobacterales</taxon>
        <taxon>Thermoanaerobacteraceae</taxon>
        <taxon>Thermoanaerobacterium</taxon>
    </lineage>
</organism>
<dbReference type="Gene3D" id="3.40.1190.10">
    <property type="entry name" value="Mur-like, catalytic domain"/>
    <property type="match status" value="1"/>
</dbReference>